<dbReference type="GO" id="GO:0019509">
    <property type="term" value="P:L-methionine salvage from methylthioadenosine"/>
    <property type="evidence" value="ECO:0007669"/>
    <property type="project" value="UniProtKB-UniRule"/>
</dbReference>
<dbReference type="FunFam" id="3.40.50.1580:FF:000012">
    <property type="entry name" value="Probable 6-oxopurine nucleoside phosphorylase"/>
    <property type="match status" value="1"/>
</dbReference>
<organism evidence="7 8">
    <name type="scientific">Paramagnetospirillum kuznetsovii</name>
    <dbReference type="NCBI Taxonomy" id="2053833"/>
    <lineage>
        <taxon>Bacteria</taxon>
        <taxon>Pseudomonadati</taxon>
        <taxon>Pseudomonadota</taxon>
        <taxon>Alphaproteobacteria</taxon>
        <taxon>Rhodospirillales</taxon>
        <taxon>Magnetospirillaceae</taxon>
        <taxon>Paramagnetospirillum</taxon>
    </lineage>
</organism>
<keyword evidence="5" id="KW-0472">Membrane</keyword>
<comment type="pathway">
    <text evidence="4">Amino-acid biosynthesis; L-methionine biosynthesis via salvage pathway; S-methyl-5-thio-alpha-D-ribose 1-phosphate from S-methyl-5'-thioadenosine (phosphorylase route): step 1/1.</text>
</comment>
<comment type="catalytic activity">
    <reaction evidence="4">
        <text>S-methyl-5'-thioadenosine + phosphate = 5-(methylsulfanyl)-alpha-D-ribose 1-phosphate + adenine</text>
        <dbReference type="Rhea" id="RHEA:11852"/>
        <dbReference type="ChEBI" id="CHEBI:16708"/>
        <dbReference type="ChEBI" id="CHEBI:17509"/>
        <dbReference type="ChEBI" id="CHEBI:43474"/>
        <dbReference type="ChEBI" id="CHEBI:58533"/>
        <dbReference type="EC" id="2.4.2.28"/>
    </reaction>
</comment>
<evidence type="ECO:0000256" key="3">
    <source>
        <dbReference type="ARBA" id="ARBA00022726"/>
    </source>
</evidence>
<dbReference type="InterPro" id="IPR035994">
    <property type="entry name" value="Nucleoside_phosphorylase_sf"/>
</dbReference>
<keyword evidence="3 4" id="KW-0660">Purine salvage</keyword>
<comment type="caution">
    <text evidence="7">The sequence shown here is derived from an EMBL/GenBank/DDBJ whole genome shotgun (WGS) entry which is preliminary data.</text>
</comment>
<evidence type="ECO:0000313" key="7">
    <source>
        <dbReference type="EMBL" id="RAU21697.1"/>
    </source>
</evidence>
<feature type="domain" description="Nucleoside phosphorylase" evidence="6">
    <location>
        <begin position="217"/>
        <end position="454"/>
    </location>
</feature>
<feature type="binding site" evidence="4">
    <location>
        <position position="397"/>
    </location>
    <ligand>
        <name>phosphate</name>
        <dbReference type="ChEBI" id="CHEBI:43474"/>
    </ligand>
</feature>
<dbReference type="HAMAP" id="MF_01963">
    <property type="entry name" value="MTAP"/>
    <property type="match status" value="1"/>
</dbReference>
<name>A0A364NXQ8_9PROT</name>
<dbReference type="InterPro" id="IPR010044">
    <property type="entry name" value="MTAP"/>
</dbReference>
<dbReference type="Gene3D" id="1.20.120.1630">
    <property type="match status" value="1"/>
</dbReference>
<comment type="similarity">
    <text evidence="4">Belongs to the PNP/MTAP phosphorylase family. MTAP subfamily.</text>
</comment>
<feature type="site" description="Important for substrate specificity" evidence="4">
    <location>
        <position position="378"/>
    </location>
</feature>
<dbReference type="GO" id="GO:0006166">
    <property type="term" value="P:purine ribonucleoside salvage"/>
    <property type="evidence" value="ECO:0007669"/>
    <property type="project" value="UniProtKB-KW"/>
</dbReference>
<dbReference type="UniPathway" id="UPA00904">
    <property type="reaction ID" value="UER00873"/>
</dbReference>
<evidence type="ECO:0000256" key="1">
    <source>
        <dbReference type="ARBA" id="ARBA00022676"/>
    </source>
</evidence>
<dbReference type="PANTHER" id="PTHR42679:SF2">
    <property type="entry name" value="S-METHYL-5'-THIOADENOSINE PHOSPHORYLASE"/>
    <property type="match status" value="1"/>
</dbReference>
<evidence type="ECO:0000256" key="5">
    <source>
        <dbReference type="SAM" id="Phobius"/>
    </source>
</evidence>
<dbReference type="Proteomes" id="UP000251075">
    <property type="component" value="Unassembled WGS sequence"/>
</dbReference>
<feature type="site" description="Important for substrate specificity" evidence="4">
    <location>
        <position position="433"/>
    </location>
</feature>
<comment type="function">
    <text evidence="4">Catalyzes the reversible phosphorylation of S-methyl-5'-thioadenosine (MTA) to adenine and 5-methylthioribose-1-phosphate. Involved in the breakdown of MTA, a major by-product of polyamine biosynthesis. Responsible for the first step in the methionine salvage pathway after MTA has been generated from S-adenosylmethionine. Has broad substrate specificity with 6-aminopurine nucleosides as preferred substrates.</text>
</comment>
<dbReference type="InterPro" id="IPR018099">
    <property type="entry name" value="Purine_phosphorylase-2_CS"/>
</dbReference>
<dbReference type="PROSITE" id="PS01240">
    <property type="entry name" value="PNP_MTAP_2"/>
    <property type="match status" value="1"/>
</dbReference>
<dbReference type="NCBIfam" id="NF006492">
    <property type="entry name" value="PRK08931.1"/>
    <property type="match status" value="1"/>
</dbReference>
<proteinExistence type="inferred from homology"/>
<accession>A0A364NXQ8</accession>
<feature type="binding site" evidence="4">
    <location>
        <begin position="265"/>
        <end position="266"/>
    </location>
    <ligand>
        <name>phosphate</name>
        <dbReference type="ChEBI" id="CHEBI:43474"/>
    </ligand>
</feature>
<dbReference type="GO" id="GO:0017061">
    <property type="term" value="F:S-methyl-5-thioadenosine phosphorylase activity"/>
    <property type="evidence" value="ECO:0007669"/>
    <property type="project" value="UniProtKB-UniRule"/>
</dbReference>
<keyword evidence="5" id="KW-1133">Transmembrane helix</keyword>
<sequence length="502" mass="54510">MDHAAYGLAWLVFGLTHSALAGRTWFGRWSRIVYNVIATLQFLAVAALGAKLLGDRAVFVMPELARWSLGVVHLMGWGIVLASARFYDLGRLGGLTQLRHPELAPDEGLRTDGPHARLRHPLYAGAFLILWGAALSPLGLATACWGSLYLLIGTACEEHRLLRRYGEAYAEYRRRVPAFVPWRGLPLPLPPFCPNTSPATKGKGEVIMADGHSTPVLGIIGGSGVYDIDGLTNKEWRRIESPFGATSDEFLFGELNGQKLVFLPRHGRGHRIPPSELNFRANIDAMKRAGVTEILSVSAVGSLKEELPPGTFVIVDQFIDRTFARTKSFFETGLVAHVSMAHPVCGRLGDLVEAAAKEAGIICVRGGTYLVMEGPQFSTQAESNLYRQWGCDVIGMTNMPEAKLAREAEMCYASVAMVTDYDCWHPDHDAVTVDAIVKVLLANADRARSLVKTVAPKVTGRKAPCAKGCHTALDNAIITHGEVRDPAVVGRLDAVAGRVLKG</sequence>
<dbReference type="AlphaFoldDB" id="A0A364NXQ8"/>
<evidence type="ECO:0000256" key="2">
    <source>
        <dbReference type="ARBA" id="ARBA00022679"/>
    </source>
</evidence>
<dbReference type="SUPFAM" id="SSF53167">
    <property type="entry name" value="Purine and uridine phosphorylases"/>
    <property type="match status" value="1"/>
</dbReference>
<dbReference type="GO" id="GO:0005829">
    <property type="term" value="C:cytosol"/>
    <property type="evidence" value="ECO:0007669"/>
    <property type="project" value="TreeGrafter"/>
</dbReference>
<reference evidence="7 8" key="1">
    <citation type="submission" date="2017-11" db="EMBL/GenBank/DDBJ databases">
        <title>Draft genome sequence of magnetotactic bacterium Magnetospirillum kuznetsovii LBB-42.</title>
        <authorList>
            <person name="Grouzdev D.S."/>
            <person name="Rysina M.S."/>
            <person name="Baslerov R.V."/>
            <person name="Koziaeva V."/>
        </authorList>
    </citation>
    <scope>NUCLEOTIDE SEQUENCE [LARGE SCALE GENOMIC DNA]</scope>
    <source>
        <strain evidence="7 8">LBB-42</strain>
    </source>
</reference>
<feature type="binding site" evidence="4">
    <location>
        <begin position="298"/>
        <end position="299"/>
    </location>
    <ligand>
        <name>phosphate</name>
        <dbReference type="ChEBI" id="CHEBI:43474"/>
    </ligand>
</feature>
<gene>
    <name evidence="4" type="primary">mtnP</name>
    <name evidence="7" type="ORF">CU669_12030</name>
</gene>
<keyword evidence="8" id="KW-1185">Reference proteome</keyword>
<dbReference type="CDD" id="cd09010">
    <property type="entry name" value="MTAP_SsMTAPII_like_MTIP"/>
    <property type="match status" value="1"/>
</dbReference>
<feature type="transmembrane region" description="Helical" evidence="5">
    <location>
        <begin position="65"/>
        <end position="87"/>
    </location>
</feature>
<keyword evidence="5" id="KW-0812">Transmembrane</keyword>
<evidence type="ECO:0000313" key="8">
    <source>
        <dbReference type="Proteomes" id="UP000251075"/>
    </source>
</evidence>
<feature type="binding site" evidence="4">
    <location>
        <begin position="420"/>
        <end position="422"/>
    </location>
    <ligand>
        <name>substrate</name>
    </ligand>
</feature>
<dbReference type="EMBL" id="PGTO01000008">
    <property type="protein sequence ID" value="RAU21697.1"/>
    <property type="molecule type" value="Genomic_DNA"/>
</dbReference>
<keyword evidence="2 4" id="KW-0808">Transferase</keyword>
<feature type="binding site" evidence="4">
    <location>
        <position position="223"/>
    </location>
    <ligand>
        <name>phosphate</name>
        <dbReference type="ChEBI" id="CHEBI:43474"/>
    </ligand>
</feature>
<comment type="subunit">
    <text evidence="4">Homohexamer. Dimer of a homotrimer.</text>
</comment>
<feature type="transmembrane region" description="Helical" evidence="5">
    <location>
        <begin position="122"/>
        <end position="152"/>
    </location>
</feature>
<dbReference type="NCBIfam" id="TIGR01694">
    <property type="entry name" value="MTAP"/>
    <property type="match status" value="1"/>
</dbReference>
<keyword evidence="1 4" id="KW-0328">Glycosyltransferase</keyword>
<dbReference type="InterPro" id="IPR000845">
    <property type="entry name" value="Nucleoside_phosphorylase_d"/>
</dbReference>
<dbReference type="EC" id="2.4.2.28" evidence="4"/>
<evidence type="ECO:0000259" key="6">
    <source>
        <dbReference type="Pfam" id="PF01048"/>
    </source>
</evidence>
<dbReference type="Gene3D" id="3.40.50.1580">
    <property type="entry name" value="Nucleoside phosphorylase domain"/>
    <property type="match status" value="1"/>
</dbReference>
<evidence type="ECO:0000256" key="4">
    <source>
        <dbReference type="HAMAP-Rule" id="MF_01963"/>
    </source>
</evidence>
<feature type="transmembrane region" description="Helical" evidence="5">
    <location>
        <begin position="31"/>
        <end position="53"/>
    </location>
</feature>
<protein>
    <recommendedName>
        <fullName evidence="4">S-methyl-5'-thioadenosine phosphorylase</fullName>
        <ecNumber evidence="4">2.4.2.28</ecNumber>
    </recommendedName>
    <alternativeName>
        <fullName evidence="4">5'-methylthioadenosine phosphorylase</fullName>
        <shortName evidence="4">MTA phosphorylase</shortName>
        <shortName evidence="4">MTAP</shortName>
    </alternativeName>
</protein>
<dbReference type="Pfam" id="PF01048">
    <property type="entry name" value="PNP_UDP_1"/>
    <property type="match status" value="1"/>
</dbReference>
<dbReference type="PANTHER" id="PTHR42679">
    <property type="entry name" value="S-METHYL-5'-THIOADENOSINE PHOSPHORYLASE"/>
    <property type="match status" value="1"/>
</dbReference>
<feature type="binding site" evidence="4">
    <location>
        <position position="396"/>
    </location>
    <ligand>
        <name>substrate</name>
    </ligand>
</feature>